<evidence type="ECO:0000313" key="2">
    <source>
        <dbReference type="EMBL" id="HIQ64518.1"/>
    </source>
</evidence>
<evidence type="ECO:0000256" key="1">
    <source>
        <dbReference type="SAM" id="Phobius"/>
    </source>
</evidence>
<feature type="transmembrane region" description="Helical" evidence="1">
    <location>
        <begin position="69"/>
        <end position="89"/>
    </location>
</feature>
<sequence length="94" mass="10551">MKKFQLSVNQLFICVGIAIGITMFSIPVSVTGGFYTTTFYGRVHIIDFISTSIQSCTDCYQYGIDLIPLILQLLLLFLVPAICFAIYNLQKKKS</sequence>
<proteinExistence type="predicted"/>
<keyword evidence="1" id="KW-0472">Membrane</keyword>
<dbReference type="AlphaFoldDB" id="A0A9D1CKI0"/>
<dbReference type="Proteomes" id="UP000886725">
    <property type="component" value="Unassembled WGS sequence"/>
</dbReference>
<comment type="caution">
    <text evidence="2">The sequence shown here is derived from an EMBL/GenBank/DDBJ whole genome shotgun (WGS) entry which is preliminary data.</text>
</comment>
<keyword evidence="1" id="KW-0812">Transmembrane</keyword>
<accession>A0A9D1CKI0</accession>
<dbReference type="EMBL" id="DVFU01000043">
    <property type="protein sequence ID" value="HIQ64518.1"/>
    <property type="molecule type" value="Genomic_DNA"/>
</dbReference>
<keyword evidence="1" id="KW-1133">Transmembrane helix</keyword>
<protein>
    <submittedName>
        <fullName evidence="2">Uncharacterized protein</fullName>
    </submittedName>
</protein>
<name>A0A9D1CKI0_9FIRM</name>
<evidence type="ECO:0000313" key="3">
    <source>
        <dbReference type="Proteomes" id="UP000886725"/>
    </source>
</evidence>
<feature type="transmembrane region" description="Helical" evidence="1">
    <location>
        <begin position="12"/>
        <end position="35"/>
    </location>
</feature>
<organism evidence="2 3">
    <name type="scientific">Candidatus Faecenecus gallistercoris</name>
    <dbReference type="NCBI Taxonomy" id="2840793"/>
    <lineage>
        <taxon>Bacteria</taxon>
        <taxon>Bacillati</taxon>
        <taxon>Bacillota</taxon>
        <taxon>Bacillota incertae sedis</taxon>
        <taxon>Candidatus Faecenecus</taxon>
    </lineage>
</organism>
<reference evidence="2" key="2">
    <citation type="journal article" date="2021" name="PeerJ">
        <title>Extensive microbial diversity within the chicken gut microbiome revealed by metagenomics and culture.</title>
        <authorList>
            <person name="Gilroy R."/>
            <person name="Ravi A."/>
            <person name="Getino M."/>
            <person name="Pursley I."/>
            <person name="Horton D.L."/>
            <person name="Alikhan N.F."/>
            <person name="Baker D."/>
            <person name="Gharbi K."/>
            <person name="Hall N."/>
            <person name="Watson M."/>
            <person name="Adriaenssens E.M."/>
            <person name="Foster-Nyarko E."/>
            <person name="Jarju S."/>
            <person name="Secka A."/>
            <person name="Antonio M."/>
            <person name="Oren A."/>
            <person name="Chaudhuri R.R."/>
            <person name="La Ragione R."/>
            <person name="Hildebrand F."/>
            <person name="Pallen M.J."/>
        </authorList>
    </citation>
    <scope>NUCLEOTIDE SEQUENCE</scope>
    <source>
        <strain evidence="2">CHK165-10780</strain>
    </source>
</reference>
<reference evidence="2" key="1">
    <citation type="submission" date="2020-10" db="EMBL/GenBank/DDBJ databases">
        <authorList>
            <person name="Gilroy R."/>
        </authorList>
    </citation>
    <scope>NUCLEOTIDE SEQUENCE</scope>
    <source>
        <strain evidence="2">CHK165-10780</strain>
    </source>
</reference>
<gene>
    <name evidence="2" type="ORF">IAC85_02140</name>
</gene>